<dbReference type="PATRIC" id="fig|1303.83.peg.57"/>
<dbReference type="EMBL" id="JAKUVW010000002">
    <property type="protein sequence ID" value="MCY7059412.1"/>
    <property type="molecule type" value="Genomic_DNA"/>
</dbReference>
<reference evidence="2" key="3">
    <citation type="submission" date="2022-02" db="EMBL/GenBank/DDBJ databases">
        <authorList>
            <person name="Christensen J.J.E."/>
            <person name="Jensen C.S."/>
            <person name="Nielsen X.C."/>
            <person name="Dargis R."/>
        </authorList>
    </citation>
    <scope>NUCLEOTIDE SEQUENCE</scope>
    <source>
        <strain evidence="2">K16259064</strain>
    </source>
</reference>
<reference evidence="1 3" key="1">
    <citation type="submission" date="2016-01" db="EMBL/GenBank/DDBJ databases">
        <title>Highly variable Streptococcus oralis are common among viridans streptococci isolated from primates.</title>
        <authorList>
            <person name="Denapaite D."/>
            <person name="Rieger M."/>
            <person name="Koendgen S."/>
            <person name="Brueckner R."/>
            <person name="Ochigava I."/>
            <person name="Kappeler P."/>
            <person name="Maetz-Rensing K."/>
            <person name="Leendertz F."/>
            <person name="Hakenbeck R."/>
        </authorList>
    </citation>
    <scope>NUCLEOTIDE SEQUENCE [LARGE SCALE GENOMIC DNA]</scope>
    <source>
        <strain evidence="1 3">DD30</strain>
    </source>
</reference>
<evidence type="ECO:0000313" key="1">
    <source>
        <dbReference type="EMBL" id="KXU00674.1"/>
    </source>
</evidence>
<dbReference type="AlphaFoldDB" id="A0A139QDM4"/>
<organism evidence="1 3">
    <name type="scientific">Streptococcus oralis</name>
    <dbReference type="NCBI Taxonomy" id="1303"/>
    <lineage>
        <taxon>Bacteria</taxon>
        <taxon>Bacillati</taxon>
        <taxon>Bacillota</taxon>
        <taxon>Bacilli</taxon>
        <taxon>Lactobacillales</taxon>
        <taxon>Streptococcaceae</taxon>
        <taxon>Streptococcus</taxon>
    </lineage>
</organism>
<comment type="caution">
    <text evidence="1">The sequence shown here is derived from an EMBL/GenBank/DDBJ whole genome shotgun (WGS) entry which is preliminary data.</text>
</comment>
<reference evidence="2 4" key="2">
    <citation type="journal article" date="2022" name="Med Res Arch">
        <title>Genomic identification of streptococcal strains and relation to clinical characteristics. A substudy to The Partial Oral Treatment of Endocarditis (POET) Trial.</title>
        <authorList>
            <person name="Christensen J."/>
            <person name="Jensen C."/>
            <person name="Dargis R."/>
            <person name="Nielsen X."/>
            <person name="Pries- Heje M."/>
            <person name="Wiingaard C."/>
            <person name="Ihlemann N."/>
            <person name="Gill S."/>
            <person name="Bruun N."/>
            <person name="Elming H."/>
            <person name="Povlsen J."/>
            <person name="Madsen T."/>
            <person name="Jensen K."/>
            <person name="Fuursted K."/>
            <person name="Ostergaard L."/>
            <person name="Christiansen U."/>
            <person name="Rosenvinge F."/>
            <person name="Helweg-Larsen J."/>
            <person name="Fosbol E."/>
            <person name="Kober L."/>
            <person name="Torp-Pedersen C."/>
            <person name="Tonder N."/>
            <person name="Moser C."/>
            <person name="Iversen K."/>
            <person name="Bundgaard H."/>
        </authorList>
    </citation>
    <scope>NUCLEOTIDE SEQUENCE [LARGE SCALE GENOMIC DNA]</scope>
    <source>
        <strain evidence="2 4">K16259064</strain>
    </source>
</reference>
<evidence type="ECO:0000313" key="4">
    <source>
        <dbReference type="Proteomes" id="UP001207177"/>
    </source>
</evidence>
<accession>A0A139QDM4</accession>
<evidence type="ECO:0000313" key="2">
    <source>
        <dbReference type="EMBL" id="MCY7059412.1"/>
    </source>
</evidence>
<proteinExistence type="predicted"/>
<sequence length="236" mass="27653">MVQQMNDKIAFLNRYTLSSKNKVEFITDKSTIVNAPIPEYWKAAFLADTLEDRKSVVLGEWQKYLARELSNTILYLQTYLTDIELMRIGEEYSILYTVLSYKTKKLAFYEGKNPLSESNLGEKFDCPVENIDKTIVDFYTKVHNGFYYYPSKTMGLDSTENIDSMADFEWEYEDQLEMDLTSCYNFFSNGMGTYIVLDLTKNIENGAYLWSTKELPKGNLNFWNFIDEWIIIALDF</sequence>
<dbReference type="EMBL" id="LQRP01000002">
    <property type="protein sequence ID" value="KXU00674.1"/>
    <property type="molecule type" value="Genomic_DNA"/>
</dbReference>
<gene>
    <name evidence="2" type="ORF">MK395_01115</name>
    <name evidence="1" type="ORF">SORDD30_00056</name>
</gene>
<evidence type="ECO:0008006" key="5">
    <source>
        <dbReference type="Google" id="ProtNLM"/>
    </source>
</evidence>
<protein>
    <recommendedName>
        <fullName evidence="5">SMI1/KNR4 family protein</fullName>
    </recommendedName>
</protein>
<dbReference type="RefSeq" id="WP_000250595.1">
    <property type="nucleotide sequence ID" value="NZ_JAKUVW010000002.1"/>
</dbReference>
<dbReference type="Proteomes" id="UP000070220">
    <property type="component" value="Unassembled WGS sequence"/>
</dbReference>
<dbReference type="Proteomes" id="UP001207177">
    <property type="component" value="Unassembled WGS sequence"/>
</dbReference>
<name>A0A139QDM4_STROR</name>
<evidence type="ECO:0000313" key="3">
    <source>
        <dbReference type="Proteomes" id="UP000070220"/>
    </source>
</evidence>